<dbReference type="SUPFAM" id="SSF53850">
    <property type="entry name" value="Periplasmic binding protein-like II"/>
    <property type="match status" value="1"/>
</dbReference>
<dbReference type="EMBL" id="JAVREO010000007">
    <property type="protein sequence ID" value="MDT0267409.1"/>
    <property type="molecule type" value="Genomic_DNA"/>
</dbReference>
<dbReference type="PROSITE" id="PS51257">
    <property type="entry name" value="PROKAR_LIPOPROTEIN"/>
    <property type="match status" value="1"/>
</dbReference>
<evidence type="ECO:0000313" key="2">
    <source>
        <dbReference type="EMBL" id="MDT0267409.1"/>
    </source>
</evidence>
<gene>
    <name evidence="2" type="ORF">RM844_14045</name>
</gene>
<evidence type="ECO:0000256" key="1">
    <source>
        <dbReference type="SAM" id="SignalP"/>
    </source>
</evidence>
<dbReference type="Proteomes" id="UP001183410">
    <property type="component" value="Unassembled WGS sequence"/>
</dbReference>
<evidence type="ECO:0000313" key="3">
    <source>
        <dbReference type="Proteomes" id="UP001183410"/>
    </source>
</evidence>
<dbReference type="InterPro" id="IPR006059">
    <property type="entry name" value="SBP"/>
</dbReference>
<accession>A0ABU2JSE2</accession>
<feature type="chain" id="PRO_5046904383" evidence="1">
    <location>
        <begin position="31"/>
        <end position="451"/>
    </location>
</feature>
<dbReference type="RefSeq" id="WP_311667469.1">
    <property type="nucleotide sequence ID" value="NZ_JAVREO010000007.1"/>
</dbReference>
<dbReference type="PANTHER" id="PTHR43649:SF11">
    <property type="entry name" value="ABC TRANSPORTER SUBSTRATE-BINDING PROTEIN YESO-RELATED"/>
    <property type="match status" value="1"/>
</dbReference>
<keyword evidence="3" id="KW-1185">Reference proteome</keyword>
<proteinExistence type="predicted"/>
<reference evidence="3" key="1">
    <citation type="submission" date="2023-07" db="EMBL/GenBank/DDBJ databases">
        <title>30 novel species of actinomycetes from the DSMZ collection.</title>
        <authorList>
            <person name="Nouioui I."/>
        </authorList>
    </citation>
    <scope>NUCLEOTIDE SEQUENCE [LARGE SCALE GENOMIC DNA]</scope>
    <source>
        <strain evidence="3">DSM 44915</strain>
    </source>
</reference>
<feature type="signal peptide" evidence="1">
    <location>
        <begin position="1"/>
        <end position="30"/>
    </location>
</feature>
<dbReference type="PANTHER" id="PTHR43649">
    <property type="entry name" value="ARABINOSE-BINDING PROTEIN-RELATED"/>
    <property type="match status" value="1"/>
</dbReference>
<keyword evidence="1" id="KW-0732">Signal</keyword>
<name>A0ABU2JSE2_9ACTN</name>
<dbReference type="Pfam" id="PF13416">
    <property type="entry name" value="SBP_bac_8"/>
    <property type="match status" value="1"/>
</dbReference>
<dbReference type="InterPro" id="IPR050490">
    <property type="entry name" value="Bact_solute-bd_prot1"/>
</dbReference>
<dbReference type="Gene3D" id="3.40.190.10">
    <property type="entry name" value="Periplasmic binding protein-like II"/>
    <property type="match status" value="2"/>
</dbReference>
<sequence>MQARGRGPRRAGARRVVAGSLAVLCAAAVAACGQRLPDHSPEELGGQGEITGDIRLSWWGSGTRNERTNAVADIFEADHPGVRVSRETADFGNYFKRLNVQGAGRNMPCVTQLQARTLGDFTARDVLLPLDPMIESGAIDVSDIPDAVLDTGRGADGKLYMLPTGAAYDALLVNETLAREADAPLPEPGYDWDDYIDFLSQAADGLPEGIPATSLRGGLPNFFIAYVQGLGEEMFSGDALGFSEELLIGYWEMWEEIRARGLANSPTANAEEPPSPEASYVASGDVLSDNRPGNALTPIQGTLDGQGQGHRMTSLPLPSGPAGSGNVLIASGLSIPRNCDNVPTAAAFIDFWANDPRSGDTYASDNGAVTNTTLLRRQLDDPDLPDLKKRELALYQRIVADDPPNVVYPPGYLAVFESAFTRAYQDVAFGHQTVPEAVDTFFAEANAGLAR</sequence>
<organism evidence="2 3">
    <name type="scientific">Streptomyces chisholmiae</name>
    <dbReference type="NCBI Taxonomy" id="3075540"/>
    <lineage>
        <taxon>Bacteria</taxon>
        <taxon>Bacillati</taxon>
        <taxon>Actinomycetota</taxon>
        <taxon>Actinomycetes</taxon>
        <taxon>Kitasatosporales</taxon>
        <taxon>Streptomycetaceae</taxon>
        <taxon>Streptomyces</taxon>
    </lineage>
</organism>
<comment type="caution">
    <text evidence="2">The sequence shown here is derived from an EMBL/GenBank/DDBJ whole genome shotgun (WGS) entry which is preliminary data.</text>
</comment>
<protein>
    <submittedName>
        <fullName evidence="2">ABC transporter substrate-binding protein</fullName>
    </submittedName>
</protein>